<accession>A0A5P3AKR8</accession>
<name>A0A5P3AKR8_9RHOB</name>
<dbReference type="KEGG" id="rid:RIdsm_05657"/>
<reference evidence="1 2" key="1">
    <citation type="submission" date="2018-08" db="EMBL/GenBank/DDBJ databases">
        <title>Genetic Globetrotter - A new plasmid hitch-hiking vast phylogenetic and geographic distances.</title>
        <authorList>
            <person name="Vollmers J."/>
            <person name="Petersen J."/>
        </authorList>
    </citation>
    <scope>NUCLEOTIDE SEQUENCE [LARGE SCALE GENOMIC DNA]</scope>
    <source>
        <strain evidence="1 2">DSM 26383</strain>
        <plasmid evidence="2">pridsm_01</plasmid>
    </source>
</reference>
<dbReference type="Proteomes" id="UP000325785">
    <property type="component" value="Plasmid pRIdsm_01"/>
</dbReference>
<evidence type="ECO:0000313" key="2">
    <source>
        <dbReference type="Proteomes" id="UP000325785"/>
    </source>
</evidence>
<geneLocation type="plasmid" evidence="2">
    <name>pridsm_01</name>
</geneLocation>
<dbReference type="AlphaFoldDB" id="A0A5P3AKR8"/>
<gene>
    <name evidence="1" type="ORF">RIdsm_05657</name>
</gene>
<protein>
    <submittedName>
        <fullName evidence="1">Uncharacterized protein</fullName>
    </submittedName>
</protein>
<organism evidence="1 2">
    <name type="scientific">Roseovarius indicus</name>
    <dbReference type="NCBI Taxonomy" id="540747"/>
    <lineage>
        <taxon>Bacteria</taxon>
        <taxon>Pseudomonadati</taxon>
        <taxon>Pseudomonadota</taxon>
        <taxon>Alphaproteobacteria</taxon>
        <taxon>Rhodobacterales</taxon>
        <taxon>Roseobacteraceae</taxon>
        <taxon>Roseovarius</taxon>
    </lineage>
</organism>
<dbReference type="EMBL" id="CP031599">
    <property type="protein sequence ID" value="QEW29811.1"/>
    <property type="molecule type" value="Genomic_DNA"/>
</dbReference>
<evidence type="ECO:0000313" key="1">
    <source>
        <dbReference type="EMBL" id="QEW29811.1"/>
    </source>
</evidence>
<proteinExistence type="predicted"/>
<sequence length="252" mass="27824">MTIAEKRRNAPTSLADALDWLDDPKARLLVNSRSGRAAVQVPATSLMLDDGTIEPRLRLIRPTEASTVPAKLMEDTHWLEADRAAFTAAWNSELAEVPEFSESTLHIVAGLLLPIWKQLPQDETRVYRLQTDDGQRIIGRRVSPAWVATTLASDAPTLSAAQVHALVLEGKTVVRLAEGMELHRSRVMGVNRIELSGFTEAAKDRLKADGFFSEIISWKLRLFCPTDADGVAILDRLLARCPVARLHDRGGC</sequence>
<dbReference type="RefSeq" id="WP_420854137.1">
    <property type="nucleotide sequence ID" value="NZ_CP031599.1"/>
</dbReference>
<keyword evidence="1" id="KW-0614">Plasmid</keyword>